<proteinExistence type="predicted"/>
<dbReference type="Proteomes" id="UP000469890">
    <property type="component" value="Unassembled WGS sequence"/>
</dbReference>
<gene>
    <name evidence="2" type="ORF">FB192DRAFT_1406032</name>
</gene>
<organism evidence="2 3">
    <name type="scientific">Mucor circinelloides f. lusitanicus</name>
    <name type="common">Mucor racemosus var. lusitanicus</name>
    <dbReference type="NCBI Taxonomy" id="29924"/>
    <lineage>
        <taxon>Eukaryota</taxon>
        <taxon>Fungi</taxon>
        <taxon>Fungi incertae sedis</taxon>
        <taxon>Mucoromycota</taxon>
        <taxon>Mucoromycotina</taxon>
        <taxon>Mucoromycetes</taxon>
        <taxon>Mucorales</taxon>
        <taxon>Mucorineae</taxon>
        <taxon>Mucoraceae</taxon>
        <taxon>Mucor</taxon>
    </lineage>
</organism>
<keyword evidence="1" id="KW-0472">Membrane</keyword>
<sequence>MSSSHFHRRRSFFVWAIRASFLCVCVRGDQCWKMISLFSRVLYILALFSTRFCFFPLIHFFQHFTVPSNRYTSSSLFL</sequence>
<dbReference type="AlphaFoldDB" id="A0A8H4EVY9"/>
<evidence type="ECO:0000256" key="1">
    <source>
        <dbReference type="SAM" id="Phobius"/>
    </source>
</evidence>
<evidence type="ECO:0000313" key="2">
    <source>
        <dbReference type="EMBL" id="KAF1796261.1"/>
    </source>
</evidence>
<reference evidence="2 3" key="1">
    <citation type="submission" date="2019-09" db="EMBL/GenBank/DDBJ databases">
        <authorList>
            <consortium name="DOE Joint Genome Institute"/>
            <person name="Mondo S.J."/>
            <person name="Navarro-Mendoza M.I."/>
            <person name="Perez-Arques C."/>
            <person name="Panchal S."/>
            <person name="Nicolas F.E."/>
            <person name="Ganguly P."/>
            <person name="Pangilinan J."/>
            <person name="Grigoriev I."/>
            <person name="Heitman J."/>
            <person name="Sanya K."/>
            <person name="Garre V."/>
        </authorList>
    </citation>
    <scope>NUCLEOTIDE SEQUENCE [LARGE SCALE GENOMIC DNA]</scope>
    <source>
        <strain evidence="2 3">MU402</strain>
    </source>
</reference>
<protein>
    <submittedName>
        <fullName evidence="2">Uncharacterized protein</fullName>
    </submittedName>
</protein>
<name>A0A8H4EVY9_MUCCL</name>
<keyword evidence="1" id="KW-1133">Transmembrane helix</keyword>
<dbReference type="EMBL" id="JAAECE010000013">
    <property type="protein sequence ID" value="KAF1796261.1"/>
    <property type="molecule type" value="Genomic_DNA"/>
</dbReference>
<accession>A0A8H4EVY9</accession>
<feature type="transmembrane region" description="Helical" evidence="1">
    <location>
        <begin position="38"/>
        <end position="61"/>
    </location>
</feature>
<evidence type="ECO:0000313" key="3">
    <source>
        <dbReference type="Proteomes" id="UP000469890"/>
    </source>
</evidence>
<keyword evidence="1" id="KW-0812">Transmembrane</keyword>
<comment type="caution">
    <text evidence="2">The sequence shown here is derived from an EMBL/GenBank/DDBJ whole genome shotgun (WGS) entry which is preliminary data.</text>
</comment>